<keyword evidence="1" id="KW-1133">Transmembrane helix</keyword>
<sequence length="301" mass="32589">MGGDFLTTIKSKKPVYKRWWFILLVVLIIVPAAIGAALDDGKKTVAPVSPVSPATTTSVDKSINKETTKDINVELSIIENVTAGKVSLSGTTNLPDGTGLMITVSNENGFRAQSSTVVTSNEFITEEFSNNGQALESGAYNVDVTMPIASVQPDAVKKIIGENSENLKGDLVKEGDLGKTVNYSKSIIVEGATKVDHSAMIKEYKNKIIESYKAIKDTYGSHSESFDAAGWSKFAREFRESVGNLRNEIEESKLNQSDKIVLSPACADLEMLLTAYAASLQGRGDDTEIKRLKTQIEEAIK</sequence>
<dbReference type="Proteomes" id="UP000316208">
    <property type="component" value="Unassembled WGS sequence"/>
</dbReference>
<evidence type="ECO:0000256" key="1">
    <source>
        <dbReference type="SAM" id="Phobius"/>
    </source>
</evidence>
<feature type="transmembrane region" description="Helical" evidence="1">
    <location>
        <begin position="19"/>
        <end position="38"/>
    </location>
</feature>
<keyword evidence="1" id="KW-0472">Membrane</keyword>
<proteinExistence type="predicted"/>
<keyword evidence="1" id="KW-0812">Transmembrane</keyword>
<reference evidence="2 3" key="1">
    <citation type="submission" date="2018-03" db="EMBL/GenBank/DDBJ databases">
        <title>Aerobic endospore-forming bacteria genome sequencing and assembly.</title>
        <authorList>
            <person name="Cavalcante D.A."/>
            <person name="Driks A."/>
            <person name="Putonti C."/>
            <person name="De-Souza M.T."/>
        </authorList>
    </citation>
    <scope>NUCLEOTIDE SEQUENCE [LARGE SCALE GENOMIC DNA]</scope>
    <source>
        <strain evidence="2 3">SDF0028</strain>
    </source>
</reference>
<accession>A0ABY3AS46</accession>
<organism evidence="2 3">
    <name type="scientific">Paenibacillus popilliae</name>
    <name type="common">Bacillus popilliae</name>
    <dbReference type="NCBI Taxonomy" id="78057"/>
    <lineage>
        <taxon>Bacteria</taxon>
        <taxon>Bacillati</taxon>
        <taxon>Bacillota</taxon>
        <taxon>Bacilli</taxon>
        <taxon>Bacillales</taxon>
        <taxon>Paenibacillaceae</taxon>
        <taxon>Paenibacillus</taxon>
    </lineage>
</organism>
<dbReference type="EMBL" id="SADY01000006">
    <property type="protein sequence ID" value="TQR43387.1"/>
    <property type="molecule type" value="Genomic_DNA"/>
</dbReference>
<evidence type="ECO:0000313" key="3">
    <source>
        <dbReference type="Proteomes" id="UP000316208"/>
    </source>
</evidence>
<comment type="caution">
    <text evidence="2">The sequence shown here is derived from an EMBL/GenBank/DDBJ whole genome shotgun (WGS) entry which is preliminary data.</text>
</comment>
<evidence type="ECO:0000313" key="2">
    <source>
        <dbReference type="EMBL" id="TQR43387.1"/>
    </source>
</evidence>
<protein>
    <submittedName>
        <fullName evidence="2">Uncharacterized protein</fullName>
    </submittedName>
</protein>
<gene>
    <name evidence="2" type="ORF">C7Y44_19715</name>
</gene>
<keyword evidence="3" id="KW-1185">Reference proteome</keyword>
<name>A0ABY3AS46_PAEPP</name>